<dbReference type="HOGENOM" id="CLU_1058615_0_0_1"/>
<evidence type="ECO:0008006" key="5">
    <source>
        <dbReference type="Google" id="ProtNLM"/>
    </source>
</evidence>
<reference evidence="2 4" key="2">
    <citation type="journal article" date="2013" name="Nature">
        <title>Insights into bilaterian evolution from three spiralian genomes.</title>
        <authorList>
            <person name="Simakov O."/>
            <person name="Marletaz F."/>
            <person name="Cho S.J."/>
            <person name="Edsinger-Gonzales E."/>
            <person name="Havlak P."/>
            <person name="Hellsten U."/>
            <person name="Kuo D.H."/>
            <person name="Larsson T."/>
            <person name="Lv J."/>
            <person name="Arendt D."/>
            <person name="Savage R."/>
            <person name="Osoegawa K."/>
            <person name="de Jong P."/>
            <person name="Grimwood J."/>
            <person name="Chapman J.A."/>
            <person name="Shapiro H."/>
            <person name="Aerts A."/>
            <person name="Otillar R.P."/>
            <person name="Terry A.Y."/>
            <person name="Boore J.L."/>
            <person name="Grigoriev I.V."/>
            <person name="Lindberg D.R."/>
            <person name="Seaver E.C."/>
            <person name="Weisblat D.A."/>
            <person name="Putnam N.H."/>
            <person name="Rokhsar D.S."/>
        </authorList>
    </citation>
    <scope>NUCLEOTIDE SEQUENCE</scope>
    <source>
        <strain evidence="2 4">I ESC-2004</strain>
    </source>
</reference>
<gene>
    <name evidence="2" type="ORF">CAPTEDRAFT_192156</name>
</gene>
<dbReference type="STRING" id="283909.R7VFI3"/>
<proteinExistence type="predicted"/>
<dbReference type="CDD" id="cd14279">
    <property type="entry name" value="CUE"/>
    <property type="match status" value="1"/>
</dbReference>
<feature type="compositionally biased region" description="Basic and acidic residues" evidence="1">
    <location>
        <begin position="143"/>
        <end position="198"/>
    </location>
</feature>
<protein>
    <recommendedName>
        <fullName evidence="5">CUE domain-containing protein</fullName>
    </recommendedName>
</protein>
<dbReference type="EMBL" id="KB294061">
    <property type="protein sequence ID" value="ELU15061.1"/>
    <property type="molecule type" value="Genomic_DNA"/>
</dbReference>
<accession>R7VFI3</accession>
<dbReference type="InterPro" id="IPR026185">
    <property type="entry name" value="EPSTI1"/>
</dbReference>
<dbReference type="OMA" id="EDKQIQM"/>
<dbReference type="EnsemblMetazoa" id="CapteT192156">
    <property type="protein sequence ID" value="CapteP192156"/>
    <property type="gene ID" value="CapteG192156"/>
</dbReference>
<dbReference type="Proteomes" id="UP000014760">
    <property type="component" value="Unassembled WGS sequence"/>
</dbReference>
<evidence type="ECO:0000313" key="2">
    <source>
        <dbReference type="EMBL" id="ELU15061.1"/>
    </source>
</evidence>
<name>R7VFI3_CAPTE</name>
<reference evidence="4" key="1">
    <citation type="submission" date="2012-12" db="EMBL/GenBank/DDBJ databases">
        <authorList>
            <person name="Hellsten U."/>
            <person name="Grimwood J."/>
            <person name="Chapman J.A."/>
            <person name="Shapiro H."/>
            <person name="Aerts A."/>
            <person name="Otillar R.P."/>
            <person name="Terry A.Y."/>
            <person name="Boore J.L."/>
            <person name="Simakov O."/>
            <person name="Marletaz F."/>
            <person name="Cho S.-J."/>
            <person name="Edsinger-Gonzales E."/>
            <person name="Havlak P."/>
            <person name="Kuo D.-H."/>
            <person name="Larsson T."/>
            <person name="Lv J."/>
            <person name="Arendt D."/>
            <person name="Savage R."/>
            <person name="Osoegawa K."/>
            <person name="de Jong P."/>
            <person name="Lindberg D.R."/>
            <person name="Seaver E.C."/>
            <person name="Weisblat D.A."/>
            <person name="Putnam N.H."/>
            <person name="Grigoriev I.V."/>
            <person name="Rokhsar D.S."/>
        </authorList>
    </citation>
    <scope>NUCLEOTIDE SEQUENCE</scope>
    <source>
        <strain evidence="4">I ESC-2004</strain>
    </source>
</reference>
<feature type="compositionally biased region" description="Polar residues" evidence="1">
    <location>
        <begin position="119"/>
        <end position="142"/>
    </location>
</feature>
<dbReference type="PANTHER" id="PTHR22529:SF1">
    <property type="entry name" value="EPITHELIAL-STROMAL INTERACTION PROTEIN 1"/>
    <property type="match status" value="1"/>
</dbReference>
<dbReference type="EMBL" id="AMQN01004647">
    <property type="status" value="NOT_ANNOTATED_CDS"/>
    <property type="molecule type" value="Genomic_DNA"/>
</dbReference>
<dbReference type="OrthoDB" id="10053624at2759"/>
<sequence length="263" mass="29192">MSKTYPVGASGRQAGARGRGARTGVKPIPAAGAGQGISGMGMEADQSEECSQGGQPIERVQRRDAYTVITPDEKKRQSIAAQARRETEKYERYRATKKTKFVSYSGTVGGEGVTESKARQQLQQTAKSQKVNSMQKQASYRQANKDRENAELEQKKAEQRRKSVENATRGKDRQDMLKQDQEKKNNAFLKRLEKESKAKCCSNRNRVIPPEELPTSPPGASASSDSLKALQQRFPMYDSEALLEILQQTNEDLSLAFELLSVT</sequence>
<evidence type="ECO:0000313" key="4">
    <source>
        <dbReference type="Proteomes" id="UP000014760"/>
    </source>
</evidence>
<feature type="region of interest" description="Disordered" evidence="1">
    <location>
        <begin position="1"/>
        <end position="226"/>
    </location>
</feature>
<keyword evidence="4" id="KW-1185">Reference proteome</keyword>
<evidence type="ECO:0000313" key="3">
    <source>
        <dbReference type="EnsemblMetazoa" id="CapteP192156"/>
    </source>
</evidence>
<evidence type="ECO:0000256" key="1">
    <source>
        <dbReference type="SAM" id="MobiDB-lite"/>
    </source>
</evidence>
<dbReference type="AlphaFoldDB" id="R7VFI3"/>
<feature type="compositionally biased region" description="Basic and acidic residues" evidence="1">
    <location>
        <begin position="83"/>
        <end position="94"/>
    </location>
</feature>
<feature type="compositionally biased region" description="Basic and acidic residues" evidence="1">
    <location>
        <begin position="59"/>
        <end position="76"/>
    </location>
</feature>
<organism evidence="2">
    <name type="scientific">Capitella teleta</name>
    <name type="common">Polychaete worm</name>
    <dbReference type="NCBI Taxonomy" id="283909"/>
    <lineage>
        <taxon>Eukaryota</taxon>
        <taxon>Metazoa</taxon>
        <taxon>Spiralia</taxon>
        <taxon>Lophotrochozoa</taxon>
        <taxon>Annelida</taxon>
        <taxon>Polychaeta</taxon>
        <taxon>Sedentaria</taxon>
        <taxon>Scolecida</taxon>
        <taxon>Capitellidae</taxon>
        <taxon>Capitella</taxon>
    </lineage>
</organism>
<reference evidence="3" key="3">
    <citation type="submission" date="2015-06" db="UniProtKB">
        <authorList>
            <consortium name="EnsemblMetazoa"/>
        </authorList>
    </citation>
    <scope>IDENTIFICATION</scope>
</reference>
<dbReference type="PANTHER" id="PTHR22529">
    <property type="entry name" value="EPITHELIAL-STROMAL INTERACTION PROTEIN 1"/>
    <property type="match status" value="1"/>
</dbReference>